<organism evidence="3 4">
    <name type="scientific">Candidula unifasciata</name>
    <dbReference type="NCBI Taxonomy" id="100452"/>
    <lineage>
        <taxon>Eukaryota</taxon>
        <taxon>Metazoa</taxon>
        <taxon>Spiralia</taxon>
        <taxon>Lophotrochozoa</taxon>
        <taxon>Mollusca</taxon>
        <taxon>Gastropoda</taxon>
        <taxon>Heterobranchia</taxon>
        <taxon>Euthyneura</taxon>
        <taxon>Panpulmonata</taxon>
        <taxon>Eupulmonata</taxon>
        <taxon>Stylommatophora</taxon>
        <taxon>Helicina</taxon>
        <taxon>Helicoidea</taxon>
        <taxon>Geomitridae</taxon>
        <taxon>Candidula</taxon>
    </lineage>
</organism>
<comment type="caution">
    <text evidence="3">The sequence shown here is derived from an EMBL/GenBank/DDBJ whole genome shotgun (WGS) entry which is preliminary data.</text>
</comment>
<gene>
    <name evidence="3" type="ORF">CUNI_LOCUS3165</name>
</gene>
<evidence type="ECO:0000313" key="4">
    <source>
        <dbReference type="Proteomes" id="UP000678393"/>
    </source>
</evidence>
<feature type="chain" id="PRO_5035852976" evidence="2">
    <location>
        <begin position="31"/>
        <end position="124"/>
    </location>
</feature>
<reference evidence="3" key="1">
    <citation type="submission" date="2021-04" db="EMBL/GenBank/DDBJ databases">
        <authorList>
            <consortium name="Molecular Ecology Group"/>
        </authorList>
    </citation>
    <scope>NUCLEOTIDE SEQUENCE</scope>
</reference>
<keyword evidence="2" id="KW-0732">Signal</keyword>
<evidence type="ECO:0000313" key="3">
    <source>
        <dbReference type="EMBL" id="CAG5117607.1"/>
    </source>
</evidence>
<feature type="signal peptide" evidence="2">
    <location>
        <begin position="1"/>
        <end position="30"/>
    </location>
</feature>
<protein>
    <submittedName>
        <fullName evidence="3">Uncharacterized protein</fullName>
    </submittedName>
</protein>
<dbReference type="AlphaFoldDB" id="A0A8S3YKM4"/>
<dbReference type="EMBL" id="CAJHNH020000429">
    <property type="protein sequence ID" value="CAG5117607.1"/>
    <property type="molecule type" value="Genomic_DNA"/>
</dbReference>
<evidence type="ECO:0000256" key="2">
    <source>
        <dbReference type="SAM" id="SignalP"/>
    </source>
</evidence>
<accession>A0A8S3YKM4</accession>
<sequence length="124" mass="13380">MQTGATHPIVLTMRCLALTIVLTTSNLVSASPLSRNQLFTTCWGWGASCTMHSAVNRAFPPMVSGHSQRPEPSVGRNPAGIPSMVTSGTWEPGTMGKRFGTLTHRQQDLIALLEKAVRETYAQA</sequence>
<feature type="region of interest" description="Disordered" evidence="1">
    <location>
        <begin position="62"/>
        <end position="98"/>
    </location>
</feature>
<name>A0A8S3YKM4_9EUPU</name>
<dbReference type="Proteomes" id="UP000678393">
    <property type="component" value="Unassembled WGS sequence"/>
</dbReference>
<proteinExistence type="predicted"/>
<keyword evidence="4" id="KW-1185">Reference proteome</keyword>
<dbReference type="OrthoDB" id="6160831at2759"/>
<evidence type="ECO:0000256" key="1">
    <source>
        <dbReference type="SAM" id="MobiDB-lite"/>
    </source>
</evidence>